<dbReference type="EMBL" id="CAJJDM010000166">
    <property type="protein sequence ID" value="CAD8114698.1"/>
    <property type="molecule type" value="Genomic_DNA"/>
</dbReference>
<organism evidence="1 2">
    <name type="scientific">Paramecium primaurelia</name>
    <dbReference type="NCBI Taxonomy" id="5886"/>
    <lineage>
        <taxon>Eukaryota</taxon>
        <taxon>Sar</taxon>
        <taxon>Alveolata</taxon>
        <taxon>Ciliophora</taxon>
        <taxon>Intramacronucleata</taxon>
        <taxon>Oligohymenophorea</taxon>
        <taxon>Peniculida</taxon>
        <taxon>Parameciidae</taxon>
        <taxon>Paramecium</taxon>
    </lineage>
</organism>
<accession>A0A8S1QFJ2</accession>
<keyword evidence="2" id="KW-1185">Reference proteome</keyword>
<proteinExistence type="predicted"/>
<dbReference type="AlphaFoldDB" id="A0A8S1QFJ2"/>
<sequence length="247" mass="29072">MLKNPKIKETLTSRLQQQECCKLQGHENNLIQFVCACHECPYRYQKACAHCVIKLHGKHVEDMKEIEEFDIIINENSKKAQSLIKESEELFLQLKNPFRNFFEQLKLQLNDMIDSVQQRYLIQNQERAQQLIRNELDFINQFNQNVNSKQNRYLNDHSLKQYSNSLRTAQEKLSNVFSLFELKQLLESNLIVLIEDFGKNNGISYISNTSRNISQRHSSCHNIMTPRSALNVFNHNISVARSKKIRN</sequence>
<name>A0A8S1QFJ2_PARPR</name>
<comment type="caution">
    <text evidence="1">The sequence shown here is derived from an EMBL/GenBank/DDBJ whole genome shotgun (WGS) entry which is preliminary data.</text>
</comment>
<evidence type="ECO:0000313" key="1">
    <source>
        <dbReference type="EMBL" id="CAD8114698.1"/>
    </source>
</evidence>
<reference evidence="1" key="1">
    <citation type="submission" date="2021-01" db="EMBL/GenBank/DDBJ databases">
        <authorList>
            <consortium name="Genoscope - CEA"/>
            <person name="William W."/>
        </authorList>
    </citation>
    <scope>NUCLEOTIDE SEQUENCE</scope>
</reference>
<gene>
    <name evidence="1" type="ORF">PPRIM_AZ9-3.1.T1610028</name>
</gene>
<dbReference type="Proteomes" id="UP000688137">
    <property type="component" value="Unassembled WGS sequence"/>
</dbReference>
<evidence type="ECO:0000313" key="2">
    <source>
        <dbReference type="Proteomes" id="UP000688137"/>
    </source>
</evidence>
<protein>
    <submittedName>
        <fullName evidence="1">Uncharacterized protein</fullName>
    </submittedName>
</protein>